<evidence type="ECO:0000259" key="2">
    <source>
        <dbReference type="Pfam" id="PF13193"/>
    </source>
</evidence>
<gene>
    <name evidence="3" type="ORF">B0I00_3227</name>
</gene>
<dbReference type="OrthoDB" id="9803968at2"/>
<dbReference type="InterPro" id="IPR050237">
    <property type="entry name" value="ATP-dep_AMP-bd_enzyme"/>
</dbReference>
<dbReference type="InterPro" id="IPR020845">
    <property type="entry name" value="AMP-binding_CS"/>
</dbReference>
<dbReference type="SUPFAM" id="SSF56801">
    <property type="entry name" value="Acetyl-CoA synthetase-like"/>
    <property type="match status" value="1"/>
</dbReference>
<keyword evidence="4" id="KW-1185">Reference proteome</keyword>
<evidence type="ECO:0000313" key="4">
    <source>
        <dbReference type="Proteomes" id="UP000232587"/>
    </source>
</evidence>
<dbReference type="InterPro" id="IPR000873">
    <property type="entry name" value="AMP-dep_synth/lig_dom"/>
</dbReference>
<reference evidence="3 4" key="1">
    <citation type="submission" date="2017-11" db="EMBL/GenBank/DDBJ databases">
        <title>Genomic Encyclopedia of Type Strains, Phase III (KMG-III): the genomes of soil and plant-associated and newly described type strains.</title>
        <authorList>
            <person name="Whitman W."/>
        </authorList>
    </citation>
    <scope>NUCLEOTIDE SEQUENCE [LARGE SCALE GENOMIC DNA]</scope>
    <source>
        <strain evidence="3 4">CGMCC 1.12274</strain>
    </source>
</reference>
<dbReference type="CDD" id="cd12119">
    <property type="entry name" value="ttLC_FACS_AlkK_like"/>
    <property type="match status" value="1"/>
</dbReference>
<proteinExistence type="predicted"/>
<dbReference type="RefSeq" id="WP_100868408.1">
    <property type="nucleotide sequence ID" value="NZ_PHUF01000007.1"/>
</dbReference>
<dbReference type="PANTHER" id="PTHR43767">
    <property type="entry name" value="LONG-CHAIN-FATTY-ACID--COA LIGASE"/>
    <property type="match status" value="1"/>
</dbReference>
<dbReference type="Pfam" id="PF13193">
    <property type="entry name" value="AMP-binding_C"/>
    <property type="match status" value="1"/>
</dbReference>
<accession>A0A2N0H3C4</accession>
<organism evidence="3 4">
    <name type="scientific">Novosphingobium kunmingense</name>
    <dbReference type="NCBI Taxonomy" id="1211806"/>
    <lineage>
        <taxon>Bacteria</taxon>
        <taxon>Pseudomonadati</taxon>
        <taxon>Pseudomonadota</taxon>
        <taxon>Alphaproteobacteria</taxon>
        <taxon>Sphingomonadales</taxon>
        <taxon>Sphingomonadaceae</taxon>
        <taxon>Novosphingobium</taxon>
    </lineage>
</organism>
<dbReference type="Gene3D" id="3.30.300.30">
    <property type="match status" value="1"/>
</dbReference>
<feature type="domain" description="AMP-binding enzyme C-terminal" evidence="2">
    <location>
        <begin position="449"/>
        <end position="523"/>
    </location>
</feature>
<dbReference type="Pfam" id="PF00501">
    <property type="entry name" value="AMP-binding"/>
    <property type="match status" value="1"/>
</dbReference>
<protein>
    <submittedName>
        <fullName evidence="3">Fatty-acyl-CoA synthase</fullName>
    </submittedName>
</protein>
<evidence type="ECO:0000313" key="3">
    <source>
        <dbReference type="EMBL" id="PKB13428.1"/>
    </source>
</evidence>
<feature type="domain" description="AMP-dependent synthetase/ligase" evidence="1">
    <location>
        <begin position="18"/>
        <end position="399"/>
    </location>
</feature>
<dbReference type="PANTHER" id="PTHR43767:SF11">
    <property type="entry name" value="MEDIUM-CHAIN-FATTY-ACID--COA LIGASE"/>
    <property type="match status" value="1"/>
</dbReference>
<dbReference type="NCBIfam" id="NF004674">
    <property type="entry name" value="PRK06018.1"/>
    <property type="match status" value="1"/>
</dbReference>
<comment type="caution">
    <text evidence="3">The sequence shown here is derived from an EMBL/GenBank/DDBJ whole genome shotgun (WGS) entry which is preliminary data.</text>
</comment>
<dbReference type="EMBL" id="PHUF01000007">
    <property type="protein sequence ID" value="PKB13428.1"/>
    <property type="molecule type" value="Genomic_DNA"/>
</dbReference>
<dbReference type="AlphaFoldDB" id="A0A2N0H3C4"/>
<dbReference type="GO" id="GO:0016877">
    <property type="term" value="F:ligase activity, forming carbon-sulfur bonds"/>
    <property type="evidence" value="ECO:0007669"/>
    <property type="project" value="UniProtKB-ARBA"/>
</dbReference>
<sequence length="554" mass="59763">MLGLMQDWPLTVDKLIDHAARWHGDTEVVSRDFEGRTTRSTYAAVHADAKRVTNALRRMGVQPGDRVATMGWNGARHLAAWYGIQSMGAVCHTLNPRLFLEQIAYIANHAGDRMLIADPSVADLVDQLLPLAPSICDVIWFCAAEELPAGTAQGIAFDDWIAGEASEAAWGEFDENTACGLCYTSGTTGNPKGVLYSHRSNYLHALMTLQRDALALNARDSILLVVPMYHANAWGIVYSAPAVGAKLVLPGQKLDGPSLQEQIVAEGCTYSTAVPTIWQSLLTHLDETGLGLGQLERVVVGGSALPEAIVTAFRDRYGVDVIQGWGMTETSPLATVSIPNAAVAALDQQGQLAYKLKQGRLLSGLDLKIVDDEGARLPHDGRTPGRLMIKGPTICSAYFGNEAGSALDGEGFFDTGDIASLDQQGYMQITDRAKDVIKSGGEWISSIDVENIVAGHPKVALAAVIGVTHPKWDERPILLVQLRDGVSARPDEFREWLGDKIARWWMPDDVLIVPSIPLGPTGKIDKKEIRAGLTGYTLPFDVAGQPDKGDARNA</sequence>
<dbReference type="InterPro" id="IPR042099">
    <property type="entry name" value="ANL_N_sf"/>
</dbReference>
<dbReference type="Proteomes" id="UP000232587">
    <property type="component" value="Unassembled WGS sequence"/>
</dbReference>
<dbReference type="Gene3D" id="3.40.50.12780">
    <property type="entry name" value="N-terminal domain of ligase-like"/>
    <property type="match status" value="1"/>
</dbReference>
<name>A0A2N0H3C4_9SPHN</name>
<dbReference type="NCBIfam" id="NF004837">
    <property type="entry name" value="PRK06187.1"/>
    <property type="match status" value="1"/>
</dbReference>
<dbReference type="InterPro" id="IPR045851">
    <property type="entry name" value="AMP-bd_C_sf"/>
</dbReference>
<dbReference type="InterPro" id="IPR025110">
    <property type="entry name" value="AMP-bd_C"/>
</dbReference>
<evidence type="ECO:0000259" key="1">
    <source>
        <dbReference type="Pfam" id="PF00501"/>
    </source>
</evidence>
<dbReference type="PROSITE" id="PS00455">
    <property type="entry name" value="AMP_BINDING"/>
    <property type="match status" value="1"/>
</dbReference>